<proteinExistence type="predicted"/>
<comment type="caution">
    <text evidence="1">The sequence shown here is derived from an EMBL/GenBank/DDBJ whole genome shotgun (WGS) entry which is preliminary data.</text>
</comment>
<dbReference type="EMBL" id="SUPK01000007">
    <property type="protein sequence ID" value="TJY41035.1"/>
    <property type="molecule type" value="Genomic_DNA"/>
</dbReference>
<gene>
    <name evidence="1" type="ORF">E5161_15110</name>
</gene>
<evidence type="ECO:0000313" key="1">
    <source>
        <dbReference type="EMBL" id="TJY41035.1"/>
    </source>
</evidence>
<reference evidence="1 2" key="1">
    <citation type="submission" date="2019-04" db="EMBL/GenBank/DDBJ databases">
        <title>Cohnella sp. nov., isolated from soil.</title>
        <authorList>
            <person name="Kim W."/>
        </authorList>
    </citation>
    <scope>NUCLEOTIDE SEQUENCE [LARGE SCALE GENOMIC DNA]</scope>
    <source>
        <strain evidence="1 2">CAU 1483</strain>
    </source>
</reference>
<keyword evidence="2" id="KW-1185">Reference proteome</keyword>
<evidence type="ECO:0000313" key="2">
    <source>
        <dbReference type="Proteomes" id="UP000309673"/>
    </source>
</evidence>
<evidence type="ECO:0008006" key="3">
    <source>
        <dbReference type="Google" id="ProtNLM"/>
    </source>
</evidence>
<dbReference type="InterPro" id="IPR014199">
    <property type="entry name" value="Spore_YtxC"/>
</dbReference>
<accession>A0A4U0F8N7</accession>
<organism evidence="1 2">
    <name type="scientific">Cohnella pontilimi</name>
    <dbReference type="NCBI Taxonomy" id="2564100"/>
    <lineage>
        <taxon>Bacteria</taxon>
        <taxon>Bacillati</taxon>
        <taxon>Bacillota</taxon>
        <taxon>Bacilli</taxon>
        <taxon>Bacillales</taxon>
        <taxon>Paenibacillaceae</taxon>
        <taxon>Cohnella</taxon>
    </lineage>
</organism>
<dbReference type="AlphaFoldDB" id="A0A4U0F8N7"/>
<sequence length="285" mass="32480">MKRMEFLVERRHDPGSLERLAAMLNRAVMGPEQAVDAMQWELSGDDGFIRCHFPLGPGPAAKKRSCEQVGRVLADFTLTEHEPQLLRRFFTTKFGIEDAVESDALIAETVALLDGVQQIGDHWPGKGRERRLRKLTARFAAYLEEHDRLHLDGFIRFRLGEYRAEVLEAAETAMEERLAERQYEDFMALLKSMVEWQETRIPAVHVLHGGGHAFRLLDEDMRPLEQDRPGGQDAAEEEESVLVSRLLAASPGQLYIHTPEPESQVIRTLICIFGDRAELYPHNLL</sequence>
<dbReference type="Proteomes" id="UP000309673">
    <property type="component" value="Unassembled WGS sequence"/>
</dbReference>
<dbReference type="OrthoDB" id="2986513at2"/>
<protein>
    <recommendedName>
        <fullName evidence="3">Sporulation protein YtxC</fullName>
    </recommendedName>
</protein>
<name>A0A4U0F8N7_9BACL</name>
<dbReference type="Pfam" id="PF08812">
    <property type="entry name" value="YtxC"/>
    <property type="match status" value="1"/>
</dbReference>